<proteinExistence type="predicted"/>
<dbReference type="OrthoDB" id="25620at2759"/>
<feature type="domain" description="TLDc" evidence="1">
    <location>
        <begin position="324"/>
        <end position="457"/>
    </location>
</feature>
<evidence type="ECO:0000259" key="1">
    <source>
        <dbReference type="Pfam" id="PF07534"/>
    </source>
</evidence>
<evidence type="ECO:0000313" key="3">
    <source>
        <dbReference type="Proteomes" id="UP000014680"/>
    </source>
</evidence>
<dbReference type="AlphaFoldDB" id="A0A0A1TXL8"/>
<accession>A0A0A1TXL8</accession>
<keyword evidence="3" id="KW-1185">Reference proteome</keyword>
<dbReference type="OMA" id="FKINIRT"/>
<dbReference type="RefSeq" id="XP_004185478.1">
    <property type="nucleotide sequence ID" value="XM_004185430.1"/>
</dbReference>
<protein>
    <recommendedName>
        <fullName evidence="1">TLDc domain-containing protein</fullName>
    </recommendedName>
</protein>
<name>A0A0A1TXL8_ENTIV</name>
<gene>
    <name evidence="2" type="ORF">EIN_327890</name>
</gene>
<dbReference type="EMBL" id="KB207015">
    <property type="protein sequence ID" value="ELP86132.1"/>
    <property type="molecule type" value="Genomic_DNA"/>
</dbReference>
<reference evidence="2 3" key="1">
    <citation type="submission" date="2012-10" db="EMBL/GenBank/DDBJ databases">
        <authorList>
            <person name="Zafar N."/>
            <person name="Inman J."/>
            <person name="Hall N."/>
            <person name="Lorenzi H."/>
            <person name="Caler E."/>
        </authorList>
    </citation>
    <scope>NUCLEOTIDE SEQUENCE [LARGE SCALE GENOMIC DNA]</scope>
    <source>
        <strain evidence="2 3">IP1</strain>
    </source>
</reference>
<organism evidence="2 3">
    <name type="scientific">Entamoeba invadens IP1</name>
    <dbReference type="NCBI Taxonomy" id="370355"/>
    <lineage>
        <taxon>Eukaryota</taxon>
        <taxon>Amoebozoa</taxon>
        <taxon>Evosea</taxon>
        <taxon>Archamoebae</taxon>
        <taxon>Mastigamoebida</taxon>
        <taxon>Entamoebidae</taxon>
        <taxon>Entamoeba</taxon>
    </lineage>
</organism>
<dbReference type="Proteomes" id="UP000014680">
    <property type="component" value="Unassembled WGS sequence"/>
</dbReference>
<dbReference type="Pfam" id="PF07534">
    <property type="entry name" value="TLD"/>
    <property type="match status" value="1"/>
</dbReference>
<evidence type="ECO:0000313" key="2">
    <source>
        <dbReference type="EMBL" id="ELP86132.1"/>
    </source>
</evidence>
<sequence length="496" mass="55795">MGSLFQGKVLLHYSDNSNDIVDEGELEIMRTRAVSTKYSNVSFTSPIVEIPVGRTLGKYFVQYLRDEQVKFSWYTRNKQVDLFLEFLKFGLTLKEALSYTQVTSEVFSSVCGMNLQLVLDADKDKQCEDNVLPAVSKQDGLKVAQYYFNETDFLNAFLSGGLTEAKLDKRKTLGVSPTHSGKQFVNRNTATAVGEIVKNGKTPLGLKMLNFFQEYTNLSEDLFEKNVQMLANKWKSEGNKELYELCMKYCGASQQEQRPAITIAGESVTHAVSPLARPTFKTCSPEKKEENVQSNIVLGTNKSAALNIQNTQQSVSPSAPISQITFQNPIQGIDLELLKKWTGMRNLRVLYDKSMPEVDILQFNTAICGKKNMMVIVNAEDGSVFGSYSSIEVPPPVNWIKKDSGHFLFTLVNHKNIEPTRFYPLKLGNSVYIFQNDYMISVLAVQGAFKINIRTESTFASKFPVFYNDTTKLGNALFVDTPDKFAIKSLLVLEFF</sequence>
<dbReference type="KEGG" id="eiv:EIN_327890"/>
<dbReference type="VEuPathDB" id="AmoebaDB:EIN_327890"/>
<dbReference type="GeneID" id="14885062"/>
<dbReference type="InterPro" id="IPR006571">
    <property type="entry name" value="TLDc_dom"/>
</dbReference>